<dbReference type="CDD" id="cd11607">
    <property type="entry name" value="DENR_C"/>
    <property type="match status" value="1"/>
</dbReference>
<protein>
    <recommendedName>
        <fullName evidence="3">Translation machinery-associated protein 22</fullName>
    </recommendedName>
</protein>
<feature type="region of interest" description="Disordered" evidence="4">
    <location>
        <begin position="1"/>
        <end position="48"/>
    </location>
</feature>
<feature type="domain" description="SUI1" evidence="5">
    <location>
        <begin position="505"/>
        <end position="576"/>
    </location>
</feature>
<accession>A0ABR0BQG8</accession>
<feature type="compositionally biased region" description="Basic and acidic residues" evidence="4">
    <location>
        <begin position="1"/>
        <end position="17"/>
    </location>
</feature>
<evidence type="ECO:0000256" key="4">
    <source>
        <dbReference type="SAM" id="MobiDB-lite"/>
    </source>
</evidence>
<reference evidence="6 7" key="1">
    <citation type="journal article" date="2024" name="Microbiol. Resour. Announc.">
        <title>Genome annotations for the ascomycete fungi Trichoderma harzianum, Trichoderma aggressivum, and Purpureocillium lilacinum.</title>
        <authorList>
            <person name="Beijen E.P.W."/>
            <person name="Ohm R.A."/>
        </authorList>
    </citation>
    <scope>NUCLEOTIDE SEQUENCE [LARGE SCALE GENOMIC DNA]</scope>
    <source>
        <strain evidence="6 7">CBS 150709</strain>
    </source>
</reference>
<evidence type="ECO:0000256" key="2">
    <source>
        <dbReference type="ARBA" id="ARBA00011742"/>
    </source>
</evidence>
<feature type="region of interest" description="Disordered" evidence="4">
    <location>
        <begin position="116"/>
        <end position="159"/>
    </location>
</feature>
<dbReference type="Gene3D" id="3.30.780.10">
    <property type="entry name" value="SUI1-like domain"/>
    <property type="match status" value="1"/>
</dbReference>
<keyword evidence="7" id="KW-1185">Reference proteome</keyword>
<dbReference type="Pfam" id="PF01253">
    <property type="entry name" value="SUI1"/>
    <property type="match status" value="1"/>
</dbReference>
<dbReference type="EMBL" id="JAWRVI010000042">
    <property type="protein sequence ID" value="KAK4086293.1"/>
    <property type="molecule type" value="Genomic_DNA"/>
</dbReference>
<dbReference type="InterPro" id="IPR001950">
    <property type="entry name" value="SUI1"/>
</dbReference>
<evidence type="ECO:0000313" key="7">
    <source>
        <dbReference type="Proteomes" id="UP001287286"/>
    </source>
</evidence>
<feature type="region of interest" description="Disordered" evidence="4">
    <location>
        <begin position="323"/>
        <end position="346"/>
    </location>
</feature>
<dbReference type="PROSITE" id="PS50296">
    <property type="entry name" value="SUI1"/>
    <property type="match status" value="1"/>
</dbReference>
<sequence>MQRQRGEENRMWRERKQATAPRRPGEYSLLRGLRATKGDERSGGYRLGSRSVTGRTPWARWGNASWDEVAFWLSNGPHRNLERLGIPGLSTHQGSWTVWQSSYWLARAKRDGDASLEASAIGGADPDRDARGHGGRPTWSSQETMGGAGSRVSDGRNRAVDGDRVRAGDAAAVEADDASRPSLAAAAISERQFGKFRRREVGGYEDRTAAFQGPAVPSRASGRHSGCTSHAGLSMPGLTTPLPRPLISRPPDGSQSGAGQPLQPTVLCVRPVATAARPTHKAHWVGKVRTGRCPSIARRGIDDDFTPPSWQQLRDSITRLAKQPRRTRTQPLPSAVMADTEQPDVPAEPQSRHIIYCGGAFLDTLSPHPLAARKSFAQLTSFLVPRSSLHAASRGVNHPPGSLASARSLCATRPQEADQYPSSGLQYCEYGGTVRKCQEWLESHHKEMYDRIWSADRNITEALEAATASLSVEAQKRAAKDAQKKTAKAEAAEAKQADKLAKSVVTIKRIERNKKKFVTAVIGLEAFGLELKKVAKDLGKKFATGSSVTKVPSGGEEIVVQGDVSEEVEEFLLEKYKEIPEDNIELVDDKKKKKAAAA</sequence>
<comment type="subunit">
    <text evidence="2">Interacts with the 40S ribosomal subunit.</text>
</comment>
<dbReference type="InterPro" id="IPR046447">
    <property type="entry name" value="DENR_C"/>
</dbReference>
<evidence type="ECO:0000256" key="3">
    <source>
        <dbReference type="ARBA" id="ARBA00020058"/>
    </source>
</evidence>
<evidence type="ECO:0000259" key="5">
    <source>
        <dbReference type="PROSITE" id="PS50296"/>
    </source>
</evidence>
<evidence type="ECO:0000313" key="6">
    <source>
        <dbReference type="EMBL" id="KAK4086293.1"/>
    </source>
</evidence>
<name>A0ABR0BQG8_PURLI</name>
<dbReference type="SUPFAM" id="SSF55159">
    <property type="entry name" value="eIF1-like"/>
    <property type="match status" value="1"/>
</dbReference>
<dbReference type="PANTHER" id="PTHR12789:SF0">
    <property type="entry name" value="DENSITY-REGULATED PROTEIN"/>
    <property type="match status" value="1"/>
</dbReference>
<evidence type="ECO:0000256" key="1">
    <source>
        <dbReference type="ARBA" id="ARBA00007514"/>
    </source>
</evidence>
<dbReference type="InterPro" id="IPR050318">
    <property type="entry name" value="DENR/SUI1_TIF"/>
</dbReference>
<dbReference type="InterPro" id="IPR036877">
    <property type="entry name" value="SUI1_dom_sf"/>
</dbReference>
<proteinExistence type="inferred from homology"/>
<organism evidence="6 7">
    <name type="scientific">Purpureocillium lilacinum</name>
    <name type="common">Paecilomyces lilacinus</name>
    <dbReference type="NCBI Taxonomy" id="33203"/>
    <lineage>
        <taxon>Eukaryota</taxon>
        <taxon>Fungi</taxon>
        <taxon>Dikarya</taxon>
        <taxon>Ascomycota</taxon>
        <taxon>Pezizomycotina</taxon>
        <taxon>Sordariomycetes</taxon>
        <taxon>Hypocreomycetidae</taxon>
        <taxon>Hypocreales</taxon>
        <taxon>Ophiocordycipitaceae</taxon>
        <taxon>Purpureocillium</taxon>
    </lineage>
</organism>
<dbReference type="PANTHER" id="PTHR12789">
    <property type="entry name" value="DENSITY-REGULATED PROTEIN HOMOLOG"/>
    <property type="match status" value="1"/>
</dbReference>
<comment type="caution">
    <text evidence="6">The sequence shown here is derived from an EMBL/GenBank/DDBJ whole genome shotgun (WGS) entry which is preliminary data.</text>
</comment>
<comment type="similarity">
    <text evidence="1">Belongs to the DENR family.</text>
</comment>
<dbReference type="InterPro" id="IPR048517">
    <property type="entry name" value="DENR_N"/>
</dbReference>
<dbReference type="Pfam" id="PF21023">
    <property type="entry name" value="DENR_N"/>
    <property type="match status" value="1"/>
</dbReference>
<dbReference type="Proteomes" id="UP001287286">
    <property type="component" value="Unassembled WGS sequence"/>
</dbReference>
<gene>
    <name evidence="6" type="ORF">Purlil1_9378</name>
</gene>